<dbReference type="EMBL" id="JACIJE010000001">
    <property type="protein sequence ID" value="MBB5688285.1"/>
    <property type="molecule type" value="Genomic_DNA"/>
</dbReference>
<comment type="caution">
    <text evidence="9">The sequence shown here is derived from an EMBL/GenBank/DDBJ whole genome shotgun (WGS) entry which is preliminary data.</text>
</comment>
<dbReference type="PROSITE" id="PS00216">
    <property type="entry name" value="SUGAR_TRANSPORT_1"/>
    <property type="match status" value="1"/>
</dbReference>
<feature type="transmembrane region" description="Helical" evidence="7">
    <location>
        <begin position="101"/>
        <end position="124"/>
    </location>
</feature>
<keyword evidence="6 7" id="KW-0472">Membrane</keyword>
<evidence type="ECO:0000259" key="8">
    <source>
        <dbReference type="PROSITE" id="PS50850"/>
    </source>
</evidence>
<dbReference type="PANTHER" id="PTHR23517:SF2">
    <property type="entry name" value="MULTIDRUG RESISTANCE PROTEIN MDTH"/>
    <property type="match status" value="1"/>
</dbReference>
<dbReference type="RefSeq" id="WP_184480759.1">
    <property type="nucleotide sequence ID" value="NZ_JAAEDJ010000136.1"/>
</dbReference>
<keyword evidence="3" id="KW-1003">Cell membrane</keyword>
<feature type="transmembrane region" description="Helical" evidence="7">
    <location>
        <begin position="136"/>
        <end position="158"/>
    </location>
</feature>
<dbReference type="AlphaFoldDB" id="A0A840XIE7"/>
<comment type="subcellular location">
    <subcellularLocation>
        <location evidence="1">Cell membrane</location>
        <topology evidence="1">Multi-pass membrane protein</topology>
    </subcellularLocation>
</comment>
<dbReference type="Proteomes" id="UP000562254">
    <property type="component" value="Unassembled WGS sequence"/>
</dbReference>
<keyword evidence="10" id="KW-1185">Reference proteome</keyword>
<name>A0A840XIE7_9PROT</name>
<feature type="transmembrane region" description="Helical" evidence="7">
    <location>
        <begin position="245"/>
        <end position="267"/>
    </location>
</feature>
<feature type="transmembrane region" description="Helical" evidence="7">
    <location>
        <begin position="339"/>
        <end position="359"/>
    </location>
</feature>
<dbReference type="PANTHER" id="PTHR23517">
    <property type="entry name" value="RESISTANCE PROTEIN MDTM, PUTATIVE-RELATED-RELATED"/>
    <property type="match status" value="1"/>
</dbReference>
<evidence type="ECO:0000313" key="10">
    <source>
        <dbReference type="Proteomes" id="UP000562254"/>
    </source>
</evidence>
<feature type="transmembrane region" description="Helical" evidence="7">
    <location>
        <begin position="302"/>
        <end position="319"/>
    </location>
</feature>
<dbReference type="SUPFAM" id="SSF103473">
    <property type="entry name" value="MFS general substrate transporter"/>
    <property type="match status" value="1"/>
</dbReference>
<feature type="transmembrane region" description="Helical" evidence="7">
    <location>
        <begin position="209"/>
        <end position="230"/>
    </location>
</feature>
<feature type="domain" description="Major facilitator superfamily (MFS) profile" evidence="8">
    <location>
        <begin position="7"/>
        <end position="391"/>
    </location>
</feature>
<keyword evidence="5 7" id="KW-1133">Transmembrane helix</keyword>
<dbReference type="Gene3D" id="1.20.1250.20">
    <property type="entry name" value="MFS general substrate transporter like domains"/>
    <property type="match status" value="2"/>
</dbReference>
<gene>
    <name evidence="9" type="ORF">FHS88_000395</name>
</gene>
<feature type="transmembrane region" description="Helical" evidence="7">
    <location>
        <begin position="44"/>
        <end position="69"/>
    </location>
</feature>
<evidence type="ECO:0000256" key="3">
    <source>
        <dbReference type="ARBA" id="ARBA00022475"/>
    </source>
</evidence>
<feature type="transmembrane region" description="Helical" evidence="7">
    <location>
        <begin position="9"/>
        <end position="32"/>
    </location>
</feature>
<dbReference type="InterPro" id="IPR005829">
    <property type="entry name" value="Sugar_transporter_CS"/>
</dbReference>
<evidence type="ECO:0000256" key="4">
    <source>
        <dbReference type="ARBA" id="ARBA00022692"/>
    </source>
</evidence>
<evidence type="ECO:0000256" key="5">
    <source>
        <dbReference type="ARBA" id="ARBA00022989"/>
    </source>
</evidence>
<sequence length="416" mass="43941">MTPATRQVVFINAAHTFTHYCLLILATAVLAMVTQERERFGADYGPILALGTGMFVTYGLGALPMGWLADRLGRRALMVAFFLGTGFFMAAAGFMDSPFGIGIALGLMGCFAAIYHPIGTAVLVEAAGERVGRAMGINGVFGNIGVATAPVVTAFIAASLGWRWAFIIPGVACFLTGLLYAREPDFDAVKAGGGARPFPEIPRALVRRAVFILLSIAAVSGLVFNAYTLLIPKLMEERLAGSPDLLPVVGLLAFLATICGGATQYTVGRMIDSRTLKRVFMPLGIAVVPGMLALSFLDGWLVLPVAGLVAACVFGQVTVNETMTARYVAPALRAKLYSIRFTVGFLGAAIASPLIAFLHEATGSLAVAMVVLAGVAMVTLVCAFAFPDREEELKPELWARAPEFARERAGLAQPAE</sequence>
<dbReference type="Pfam" id="PF07690">
    <property type="entry name" value="MFS_1"/>
    <property type="match status" value="1"/>
</dbReference>
<evidence type="ECO:0000256" key="6">
    <source>
        <dbReference type="ARBA" id="ARBA00023136"/>
    </source>
</evidence>
<feature type="transmembrane region" description="Helical" evidence="7">
    <location>
        <begin position="279"/>
        <end position="296"/>
    </location>
</feature>
<dbReference type="GO" id="GO:0005886">
    <property type="term" value="C:plasma membrane"/>
    <property type="evidence" value="ECO:0007669"/>
    <property type="project" value="UniProtKB-SubCell"/>
</dbReference>
<keyword evidence="2" id="KW-0813">Transport</keyword>
<organism evidence="9 10">
    <name type="scientific">Neoroseomonas alkaliterrae</name>
    <dbReference type="NCBI Taxonomy" id="1452450"/>
    <lineage>
        <taxon>Bacteria</taxon>
        <taxon>Pseudomonadati</taxon>
        <taxon>Pseudomonadota</taxon>
        <taxon>Alphaproteobacteria</taxon>
        <taxon>Acetobacterales</taxon>
        <taxon>Acetobacteraceae</taxon>
        <taxon>Neoroseomonas</taxon>
    </lineage>
</organism>
<feature type="transmembrane region" description="Helical" evidence="7">
    <location>
        <begin position="365"/>
        <end position="386"/>
    </location>
</feature>
<reference evidence="9 10" key="1">
    <citation type="submission" date="2020-08" db="EMBL/GenBank/DDBJ databases">
        <title>Genomic Encyclopedia of Type Strains, Phase IV (KMG-IV): sequencing the most valuable type-strain genomes for metagenomic binning, comparative biology and taxonomic classification.</title>
        <authorList>
            <person name="Goeker M."/>
        </authorList>
    </citation>
    <scope>NUCLEOTIDE SEQUENCE [LARGE SCALE GENOMIC DNA]</scope>
    <source>
        <strain evidence="9 10">DSM 25895</strain>
    </source>
</reference>
<evidence type="ECO:0000256" key="7">
    <source>
        <dbReference type="SAM" id="Phobius"/>
    </source>
</evidence>
<dbReference type="GO" id="GO:0022857">
    <property type="term" value="F:transmembrane transporter activity"/>
    <property type="evidence" value="ECO:0007669"/>
    <property type="project" value="InterPro"/>
</dbReference>
<dbReference type="InterPro" id="IPR011701">
    <property type="entry name" value="MFS"/>
</dbReference>
<dbReference type="PROSITE" id="PS50850">
    <property type="entry name" value="MFS"/>
    <property type="match status" value="1"/>
</dbReference>
<dbReference type="InterPro" id="IPR020846">
    <property type="entry name" value="MFS_dom"/>
</dbReference>
<feature type="transmembrane region" description="Helical" evidence="7">
    <location>
        <begin position="164"/>
        <end position="181"/>
    </location>
</feature>
<protein>
    <submittedName>
        <fullName evidence="9">MFS family permease</fullName>
    </submittedName>
</protein>
<evidence type="ECO:0000256" key="2">
    <source>
        <dbReference type="ARBA" id="ARBA00022448"/>
    </source>
</evidence>
<proteinExistence type="predicted"/>
<keyword evidence="4 7" id="KW-0812">Transmembrane</keyword>
<accession>A0A840XIE7</accession>
<dbReference type="InterPro" id="IPR036259">
    <property type="entry name" value="MFS_trans_sf"/>
</dbReference>
<evidence type="ECO:0000313" key="9">
    <source>
        <dbReference type="EMBL" id="MBB5688285.1"/>
    </source>
</evidence>
<dbReference type="InterPro" id="IPR050171">
    <property type="entry name" value="MFS_Transporters"/>
</dbReference>
<evidence type="ECO:0000256" key="1">
    <source>
        <dbReference type="ARBA" id="ARBA00004651"/>
    </source>
</evidence>
<feature type="transmembrane region" description="Helical" evidence="7">
    <location>
        <begin position="76"/>
        <end position="95"/>
    </location>
</feature>